<keyword evidence="2" id="KW-1003">Cell membrane</keyword>
<dbReference type="RefSeq" id="XP_030641250.1">
    <property type="nucleotide sequence ID" value="XM_030785390.1"/>
</dbReference>
<dbReference type="SUPFAM" id="SSF49313">
    <property type="entry name" value="Cadherin-like"/>
    <property type="match status" value="6"/>
</dbReference>
<organism evidence="13 14">
    <name type="scientific">Chanos chanos</name>
    <name type="common">Milkfish</name>
    <name type="synonym">Mugil chanos</name>
    <dbReference type="NCBI Taxonomy" id="29144"/>
    <lineage>
        <taxon>Eukaryota</taxon>
        <taxon>Metazoa</taxon>
        <taxon>Chordata</taxon>
        <taxon>Craniata</taxon>
        <taxon>Vertebrata</taxon>
        <taxon>Euteleostomi</taxon>
        <taxon>Actinopterygii</taxon>
        <taxon>Neopterygii</taxon>
        <taxon>Teleostei</taxon>
        <taxon>Ostariophysi</taxon>
        <taxon>Gonorynchiformes</taxon>
        <taxon>Chanidae</taxon>
        <taxon>Chanos</taxon>
    </lineage>
</organism>
<dbReference type="GO" id="GO:0005737">
    <property type="term" value="C:cytoplasm"/>
    <property type="evidence" value="ECO:0007669"/>
    <property type="project" value="UniProtKB-ARBA"/>
</dbReference>
<sequence>MKVTVTLLFLILSISAADGKDLQDQRGQLEDKMISVPEATPVPYPIYQFVSTADGVSSYRVIGETEGKIKISTDGWLYLEEALVWSPEQRHSIKIEAVSADDETVDGPYAVTLIVQDVNNNPPIFTEKVYTGSIMERKPAGVPIVHVTASDNDDPETPNAALVYSIVSQIPDTPESPLFTIDPHTGRISTTEEGALTLKAQKRVAYHIDEVRGSPEVLRSKFEEYCTPVNEIPYEENPFFTCVQKSEVLRRNNFEDPDYTLLVRVEDLGGEAENALSGTALVHIVITQNLWVPPPPITIKENLISDYPKLIATVHANDPDALYRLVQKERSLEFPFSIDQEGQIFVNGPLDREAKDMYILVVFAEDEEGNELEPPMEIPVKVLDENDNAPVCLHDQAVLEVQENEIAGNVVGFVPVHDADDEKTPNALLSYTILSQTPDKPSATMFTVDGFSGKIQVANQNFIRRQVAEYKLNIKVADGGGVAEGHSIECEVTIKVIDLNNEIPIFERNDYGVHSIPELAEVGTQVLTIKANDADDPGTGSSKVEYFITSGDPHKMFAIEVDEDTGEGKVYIAKPLDYEEQHSYKLQIDARNPEPLVKGVEYDAQSTTVVVIDLVNIDEPPEFTMDSMEINVPENFTKGATILKIDAKDPEGQEIKFKMEGDELGWLELDENTGELKTKGDLDREAAEKINIKVTVFEKDAPDQKVERDLSIHLMDVNDNMPKLEVTTGFICVAKMTPIVLRASDSDGAPFGEPFQFSLGRKSPNWEVKELDGTSAHLILKKKPPKDDTFKVPVLIKDNAGMGVSQTFEVRVCNCTSLGYCYEEPGVQDGVWGMGNTIAILAGTIGFMLLVLVIVAHRIKKSNEKKKAAAVMAEAEGEAMM</sequence>
<evidence type="ECO:0000256" key="3">
    <source>
        <dbReference type="ARBA" id="ARBA00022723"/>
    </source>
</evidence>
<evidence type="ECO:0000313" key="13">
    <source>
        <dbReference type="Proteomes" id="UP000504632"/>
    </source>
</evidence>
<keyword evidence="11" id="KW-0732">Signal</keyword>
<dbReference type="FunFam" id="2.60.40.60:FF:000011">
    <property type="entry name" value="Cadherin 1"/>
    <property type="match status" value="1"/>
</dbReference>
<protein>
    <submittedName>
        <fullName evidence="14">Cadherin-17</fullName>
    </submittedName>
</protein>
<dbReference type="FunFam" id="2.60.40.60:FF:000022">
    <property type="entry name" value="Cadherin 2"/>
    <property type="match status" value="1"/>
</dbReference>
<dbReference type="InterPro" id="IPR015919">
    <property type="entry name" value="Cadherin-like_sf"/>
</dbReference>
<dbReference type="GO" id="GO:0007043">
    <property type="term" value="P:cell-cell junction assembly"/>
    <property type="evidence" value="ECO:0007669"/>
    <property type="project" value="TreeGrafter"/>
</dbReference>
<keyword evidence="6" id="KW-0130">Cell adhesion</keyword>
<gene>
    <name evidence="14" type="primary">cdh17</name>
</gene>
<dbReference type="GO" id="GO:0016339">
    <property type="term" value="P:calcium-dependent cell-cell adhesion via plasma membrane cell adhesion molecules"/>
    <property type="evidence" value="ECO:0007669"/>
    <property type="project" value="TreeGrafter"/>
</dbReference>
<dbReference type="Pfam" id="PF00028">
    <property type="entry name" value="Cadherin"/>
    <property type="match status" value="5"/>
</dbReference>
<dbReference type="PROSITE" id="PS00232">
    <property type="entry name" value="CADHERIN_1"/>
    <property type="match status" value="2"/>
</dbReference>
<dbReference type="GO" id="GO:0007498">
    <property type="term" value="P:mesoderm development"/>
    <property type="evidence" value="ECO:0007669"/>
    <property type="project" value="UniProtKB-ARBA"/>
</dbReference>
<dbReference type="SMART" id="SM00112">
    <property type="entry name" value="CA"/>
    <property type="match status" value="6"/>
</dbReference>
<dbReference type="Gene3D" id="2.60.40.60">
    <property type="entry name" value="Cadherins"/>
    <property type="match status" value="7"/>
</dbReference>
<dbReference type="GO" id="GO:0008013">
    <property type="term" value="F:beta-catenin binding"/>
    <property type="evidence" value="ECO:0007669"/>
    <property type="project" value="TreeGrafter"/>
</dbReference>
<feature type="chain" id="PRO_5026834820" evidence="11">
    <location>
        <begin position="20"/>
        <end position="881"/>
    </location>
</feature>
<keyword evidence="7 10" id="KW-0472">Membrane</keyword>
<keyword evidence="10" id="KW-0812">Transmembrane</keyword>
<name>A0A6J2W740_CHACN</name>
<evidence type="ECO:0000256" key="4">
    <source>
        <dbReference type="ARBA" id="ARBA00022737"/>
    </source>
</evidence>
<keyword evidence="10" id="KW-1133">Transmembrane helix</keyword>
<feature type="domain" description="Cadherin" evidence="12">
    <location>
        <begin position="291"/>
        <end position="392"/>
    </location>
</feature>
<dbReference type="PANTHER" id="PTHR24027:SF419">
    <property type="entry name" value="CADHERIN-17"/>
    <property type="match status" value="1"/>
</dbReference>
<reference evidence="14" key="1">
    <citation type="submission" date="2025-08" db="UniProtKB">
        <authorList>
            <consortium name="RefSeq"/>
        </authorList>
    </citation>
    <scope>IDENTIFICATION</scope>
</reference>
<dbReference type="InterPro" id="IPR020894">
    <property type="entry name" value="Cadherin_CS"/>
</dbReference>
<accession>A0A6J2W740</accession>
<dbReference type="GO" id="GO:0005509">
    <property type="term" value="F:calcium ion binding"/>
    <property type="evidence" value="ECO:0007669"/>
    <property type="project" value="UniProtKB-UniRule"/>
</dbReference>
<dbReference type="Proteomes" id="UP000504632">
    <property type="component" value="Chromosome 9"/>
</dbReference>
<keyword evidence="3" id="KW-0479">Metal-binding</keyword>
<evidence type="ECO:0000256" key="8">
    <source>
        <dbReference type="ARBA" id="ARBA00023180"/>
    </source>
</evidence>
<dbReference type="GO" id="GO:0060027">
    <property type="term" value="P:convergent extension involved in gastrulation"/>
    <property type="evidence" value="ECO:0007669"/>
    <property type="project" value="UniProtKB-ARBA"/>
</dbReference>
<evidence type="ECO:0000256" key="10">
    <source>
        <dbReference type="SAM" id="Phobius"/>
    </source>
</evidence>
<dbReference type="GO" id="GO:0001841">
    <property type="term" value="P:neural tube formation"/>
    <property type="evidence" value="ECO:0007669"/>
    <property type="project" value="UniProtKB-ARBA"/>
</dbReference>
<dbReference type="GO" id="GO:0034332">
    <property type="term" value="P:adherens junction organization"/>
    <property type="evidence" value="ECO:0007669"/>
    <property type="project" value="UniProtKB-ARBA"/>
</dbReference>
<feature type="signal peptide" evidence="11">
    <location>
        <begin position="1"/>
        <end position="19"/>
    </location>
</feature>
<proteinExistence type="predicted"/>
<evidence type="ECO:0000256" key="2">
    <source>
        <dbReference type="ARBA" id="ARBA00022475"/>
    </source>
</evidence>
<evidence type="ECO:0000256" key="1">
    <source>
        <dbReference type="ARBA" id="ARBA00004236"/>
    </source>
</evidence>
<dbReference type="GO" id="GO:0030010">
    <property type="term" value="P:establishment of cell polarity"/>
    <property type="evidence" value="ECO:0007669"/>
    <property type="project" value="UniProtKB-ARBA"/>
</dbReference>
<dbReference type="GO" id="GO:0005912">
    <property type="term" value="C:adherens junction"/>
    <property type="evidence" value="ECO:0007669"/>
    <property type="project" value="TreeGrafter"/>
</dbReference>
<evidence type="ECO:0000256" key="7">
    <source>
        <dbReference type="ARBA" id="ARBA00023136"/>
    </source>
</evidence>
<dbReference type="PANTHER" id="PTHR24027">
    <property type="entry name" value="CADHERIN-23"/>
    <property type="match status" value="1"/>
</dbReference>
<evidence type="ECO:0000313" key="14">
    <source>
        <dbReference type="RefSeq" id="XP_030641250.1"/>
    </source>
</evidence>
<keyword evidence="4" id="KW-0677">Repeat</keyword>
<dbReference type="GO" id="GO:0000902">
    <property type="term" value="P:cell morphogenesis"/>
    <property type="evidence" value="ECO:0007669"/>
    <property type="project" value="TreeGrafter"/>
</dbReference>
<dbReference type="GO" id="GO:0007398">
    <property type="term" value="P:ectoderm development"/>
    <property type="evidence" value="ECO:0007669"/>
    <property type="project" value="UniProtKB-ARBA"/>
</dbReference>
<comment type="subcellular location">
    <subcellularLocation>
        <location evidence="1">Cell membrane</location>
    </subcellularLocation>
</comment>
<keyword evidence="8" id="KW-0325">Glycoprotein</keyword>
<dbReference type="InParanoid" id="A0A6J2W740"/>
<dbReference type="FunFam" id="2.60.40.60:FF:000019">
    <property type="entry name" value="Cadherin 2"/>
    <property type="match status" value="1"/>
</dbReference>
<dbReference type="FunFam" id="2.60.40.60:FF:000163">
    <property type="entry name" value="Cadherin 17"/>
    <property type="match status" value="1"/>
</dbReference>
<dbReference type="CDD" id="cd11304">
    <property type="entry name" value="Cadherin_repeat"/>
    <property type="match status" value="6"/>
</dbReference>
<dbReference type="OrthoDB" id="9946173at2759"/>
<dbReference type="GO" id="GO:0042074">
    <property type="term" value="P:cell migration involved in gastrulation"/>
    <property type="evidence" value="ECO:0007669"/>
    <property type="project" value="UniProtKB-ARBA"/>
</dbReference>
<feature type="domain" description="Cadherin" evidence="12">
    <location>
        <begin position="515"/>
        <end position="623"/>
    </location>
</feature>
<dbReference type="GO" id="GO:0007156">
    <property type="term" value="P:homophilic cell adhesion via plasma membrane adhesion molecules"/>
    <property type="evidence" value="ECO:0007669"/>
    <property type="project" value="InterPro"/>
</dbReference>
<dbReference type="CTD" id="1015"/>
<dbReference type="InterPro" id="IPR002126">
    <property type="entry name" value="Cadherin-like_dom"/>
</dbReference>
<evidence type="ECO:0000256" key="5">
    <source>
        <dbReference type="ARBA" id="ARBA00022837"/>
    </source>
</evidence>
<evidence type="ECO:0000259" key="12">
    <source>
        <dbReference type="PROSITE" id="PS50268"/>
    </source>
</evidence>
<feature type="transmembrane region" description="Helical" evidence="10">
    <location>
        <begin position="831"/>
        <end position="856"/>
    </location>
</feature>
<dbReference type="AlphaFoldDB" id="A0A6J2W740"/>
<feature type="domain" description="Cadherin" evidence="12">
    <location>
        <begin position="11"/>
        <end position="125"/>
    </location>
</feature>
<keyword evidence="5 9" id="KW-0106">Calcium</keyword>
<evidence type="ECO:0000256" key="9">
    <source>
        <dbReference type="PROSITE-ProRule" id="PRU00043"/>
    </source>
</evidence>
<feature type="domain" description="Cadherin" evidence="12">
    <location>
        <begin position="126"/>
        <end position="298"/>
    </location>
</feature>
<dbReference type="GO" id="GO:0001764">
    <property type="term" value="P:neuron migration"/>
    <property type="evidence" value="ECO:0007669"/>
    <property type="project" value="UniProtKB-ARBA"/>
</dbReference>
<dbReference type="PRINTS" id="PR00205">
    <property type="entry name" value="CADHERIN"/>
</dbReference>
<evidence type="ECO:0000256" key="6">
    <source>
        <dbReference type="ARBA" id="ARBA00022889"/>
    </source>
</evidence>
<feature type="domain" description="Cadherin" evidence="12">
    <location>
        <begin position="624"/>
        <end position="724"/>
    </location>
</feature>
<dbReference type="GO" id="GO:0045296">
    <property type="term" value="F:cadherin binding"/>
    <property type="evidence" value="ECO:0007669"/>
    <property type="project" value="TreeGrafter"/>
</dbReference>
<feature type="domain" description="Cadherin" evidence="12">
    <location>
        <begin position="393"/>
        <end position="506"/>
    </location>
</feature>
<dbReference type="PROSITE" id="PS50268">
    <property type="entry name" value="CADHERIN_2"/>
    <property type="match status" value="6"/>
</dbReference>
<dbReference type="GO" id="GO:0044331">
    <property type="term" value="P:cell-cell adhesion mediated by cadherin"/>
    <property type="evidence" value="ECO:0007669"/>
    <property type="project" value="TreeGrafter"/>
</dbReference>
<dbReference type="GeneID" id="115821578"/>
<evidence type="ECO:0000256" key="11">
    <source>
        <dbReference type="SAM" id="SignalP"/>
    </source>
</evidence>
<keyword evidence="13" id="KW-1185">Reference proteome</keyword>
<dbReference type="InterPro" id="IPR039808">
    <property type="entry name" value="Cadherin"/>
</dbReference>
<dbReference type="GO" id="GO:0016342">
    <property type="term" value="C:catenin complex"/>
    <property type="evidence" value="ECO:0007669"/>
    <property type="project" value="TreeGrafter"/>
</dbReference>